<protein>
    <submittedName>
        <fullName evidence="2">Uncharacterized protein</fullName>
    </submittedName>
</protein>
<proteinExistence type="predicted"/>
<evidence type="ECO:0000256" key="1">
    <source>
        <dbReference type="SAM" id="MobiDB-lite"/>
    </source>
</evidence>
<sequence>MTMRRPAPPTGQQTREIGKSVPGLSEEEIDALVDDGVLQVPAENPQR</sequence>
<dbReference type="AlphaFoldDB" id="A0A837DB16"/>
<organism evidence="2 3">
    <name type="scientific">Saccharomonospora viridis</name>
    <dbReference type="NCBI Taxonomy" id="1852"/>
    <lineage>
        <taxon>Bacteria</taxon>
        <taxon>Bacillati</taxon>
        <taxon>Actinomycetota</taxon>
        <taxon>Actinomycetes</taxon>
        <taxon>Pseudonocardiales</taxon>
        <taxon>Pseudonocardiaceae</taxon>
        <taxon>Saccharomonospora</taxon>
    </lineage>
</organism>
<dbReference type="Gene3D" id="3.40.50.10540">
    <property type="entry name" value="Crotonobetainyl-coa:carnitine coa-transferase, domain 1"/>
    <property type="match status" value="1"/>
</dbReference>
<gene>
    <name evidence="2" type="ORF">MINT15_25260</name>
</gene>
<dbReference type="Proteomes" id="UP000030848">
    <property type="component" value="Unassembled WGS sequence"/>
</dbReference>
<evidence type="ECO:0000313" key="3">
    <source>
        <dbReference type="Proteomes" id="UP000030848"/>
    </source>
</evidence>
<comment type="caution">
    <text evidence="2">The sequence shown here is derived from an EMBL/GenBank/DDBJ whole genome shotgun (WGS) entry which is preliminary data.</text>
</comment>
<dbReference type="EMBL" id="JRZE01000005">
    <property type="protein sequence ID" value="KHF43801.1"/>
    <property type="molecule type" value="Genomic_DNA"/>
</dbReference>
<dbReference type="RefSeq" id="WP_156142927.1">
    <property type="nucleotide sequence ID" value="NZ_FOWS01000006.1"/>
</dbReference>
<dbReference type="InterPro" id="IPR023606">
    <property type="entry name" value="CoA-Trfase_III_dom_1_sf"/>
</dbReference>
<dbReference type="SUPFAM" id="SSF89796">
    <property type="entry name" value="CoA-transferase family III (CaiB/BaiF)"/>
    <property type="match status" value="1"/>
</dbReference>
<accession>A0A837DB16</accession>
<name>A0A837DB16_9PSEU</name>
<feature type="region of interest" description="Disordered" evidence="1">
    <location>
        <begin position="1"/>
        <end position="22"/>
    </location>
</feature>
<reference evidence="2 3" key="1">
    <citation type="submission" date="2014-10" db="EMBL/GenBank/DDBJ databases">
        <title>Genome sequence of Micropolyspora internatus JCM3315.</title>
        <authorList>
            <person name="Shin S.-K."/>
            <person name="Yi H."/>
        </authorList>
    </citation>
    <scope>NUCLEOTIDE SEQUENCE [LARGE SCALE GENOMIC DNA]</scope>
    <source>
        <strain evidence="2 3">JCM 3315</strain>
    </source>
</reference>
<evidence type="ECO:0000313" key="2">
    <source>
        <dbReference type="EMBL" id="KHF43801.1"/>
    </source>
</evidence>